<sequence length="189" mass="22021">MNKRDYIRDIFCLEGDWDDNLRKTRTISPALNLLKKNSDIEVLHKTCITKKELKSRVSIIINGDQKSYARFKIIYFAFHGKGSQIDLGVENISLSRLSKYFEDAISNRIVHFGSCKTISDEDEVTDFLEKTNAFAVTGYSKNVDFIPSTVLDILFFEECQKWKNIKKIKQKMESKYSQLIDDLGFEIYF</sequence>
<comment type="caution">
    <text evidence="1">The sequence shown here is derived from an EMBL/GenBank/DDBJ whole genome shotgun (WGS) entry which is preliminary data.</text>
</comment>
<reference evidence="1 2" key="1">
    <citation type="submission" date="2018-05" db="EMBL/GenBank/DDBJ databases">
        <title>Genomic Encyclopedia of Archaeal and Bacterial Type Strains, Phase II (KMG-II): from individual species to whole genera.</title>
        <authorList>
            <person name="Goeker M."/>
        </authorList>
    </citation>
    <scope>NUCLEOTIDE SEQUENCE [LARGE SCALE GENOMIC DNA]</scope>
    <source>
        <strain evidence="1 2">DSM 22637</strain>
    </source>
</reference>
<proteinExistence type="predicted"/>
<evidence type="ECO:0008006" key="3">
    <source>
        <dbReference type="Google" id="ProtNLM"/>
    </source>
</evidence>
<organism evidence="1 2">
    <name type="scientific">Xanthomarina spongicola</name>
    <dbReference type="NCBI Taxonomy" id="570520"/>
    <lineage>
        <taxon>Bacteria</taxon>
        <taxon>Pseudomonadati</taxon>
        <taxon>Bacteroidota</taxon>
        <taxon>Flavobacteriia</taxon>
        <taxon>Flavobacteriales</taxon>
        <taxon>Flavobacteriaceae</taxon>
        <taxon>Xanthomarina</taxon>
    </lineage>
</organism>
<protein>
    <recommendedName>
        <fullName evidence="3">CHAT domain-containing protein</fullName>
    </recommendedName>
</protein>
<dbReference type="EMBL" id="QGGP01000004">
    <property type="protein sequence ID" value="PWK18560.1"/>
    <property type="molecule type" value="Genomic_DNA"/>
</dbReference>
<gene>
    <name evidence="1" type="ORF">LX78_01867</name>
</gene>
<dbReference type="AlphaFoldDB" id="A0A316E6I6"/>
<dbReference type="Proteomes" id="UP000245430">
    <property type="component" value="Unassembled WGS sequence"/>
</dbReference>
<name>A0A316E6I6_9FLAO</name>
<dbReference type="OrthoDB" id="1073355at2"/>
<evidence type="ECO:0000313" key="1">
    <source>
        <dbReference type="EMBL" id="PWK18560.1"/>
    </source>
</evidence>
<keyword evidence="2" id="KW-1185">Reference proteome</keyword>
<accession>A0A316E6I6</accession>
<dbReference type="InterPro" id="IPR046584">
    <property type="entry name" value="DUF6642"/>
</dbReference>
<dbReference type="Pfam" id="PF20347">
    <property type="entry name" value="DUF6642"/>
    <property type="match status" value="1"/>
</dbReference>
<dbReference type="RefSeq" id="WP_109682381.1">
    <property type="nucleotide sequence ID" value="NZ_QGGP01000004.1"/>
</dbReference>
<evidence type="ECO:0000313" key="2">
    <source>
        <dbReference type="Proteomes" id="UP000245430"/>
    </source>
</evidence>